<dbReference type="Gene3D" id="3.40.50.150">
    <property type="entry name" value="Vaccinia Virus protein VP39"/>
    <property type="match status" value="1"/>
</dbReference>
<evidence type="ECO:0000256" key="1">
    <source>
        <dbReference type="ARBA" id="ARBA00022603"/>
    </source>
</evidence>
<name>A0A3B1AQA2_9ZZZZ</name>
<accession>A0A3B1AQA2</accession>
<dbReference type="EMBL" id="UOFS01000049">
    <property type="protein sequence ID" value="VAX01558.1"/>
    <property type="molecule type" value="Genomic_DNA"/>
</dbReference>
<dbReference type="PANTHER" id="PTHR43542:SF1">
    <property type="entry name" value="METHYLTRANSFERASE"/>
    <property type="match status" value="1"/>
</dbReference>
<dbReference type="InterPro" id="IPR004398">
    <property type="entry name" value="RNA_MeTrfase_RsmD"/>
</dbReference>
<dbReference type="GO" id="GO:0003676">
    <property type="term" value="F:nucleic acid binding"/>
    <property type="evidence" value="ECO:0007669"/>
    <property type="project" value="InterPro"/>
</dbReference>
<evidence type="ECO:0000256" key="2">
    <source>
        <dbReference type="ARBA" id="ARBA00022679"/>
    </source>
</evidence>
<dbReference type="PROSITE" id="PS00092">
    <property type="entry name" value="N6_MTASE"/>
    <property type="match status" value="1"/>
</dbReference>
<dbReference type="Pfam" id="PF03602">
    <property type="entry name" value="Cons_hypoth95"/>
    <property type="match status" value="1"/>
</dbReference>
<dbReference type="CDD" id="cd02440">
    <property type="entry name" value="AdoMet_MTases"/>
    <property type="match status" value="1"/>
</dbReference>
<dbReference type="InterPro" id="IPR002052">
    <property type="entry name" value="DNA_methylase_N6_adenine_CS"/>
</dbReference>
<dbReference type="SUPFAM" id="SSF53335">
    <property type="entry name" value="S-adenosyl-L-methionine-dependent methyltransferases"/>
    <property type="match status" value="1"/>
</dbReference>
<dbReference type="InterPro" id="IPR029063">
    <property type="entry name" value="SAM-dependent_MTases_sf"/>
</dbReference>
<keyword evidence="1 3" id="KW-0489">Methyltransferase</keyword>
<evidence type="ECO:0000313" key="3">
    <source>
        <dbReference type="EMBL" id="VAX01558.1"/>
    </source>
</evidence>
<organism evidence="3">
    <name type="scientific">hydrothermal vent metagenome</name>
    <dbReference type="NCBI Taxonomy" id="652676"/>
    <lineage>
        <taxon>unclassified sequences</taxon>
        <taxon>metagenomes</taxon>
        <taxon>ecological metagenomes</taxon>
    </lineage>
</organism>
<reference evidence="3" key="1">
    <citation type="submission" date="2018-06" db="EMBL/GenBank/DDBJ databases">
        <authorList>
            <person name="Zhirakovskaya E."/>
        </authorList>
    </citation>
    <scope>NUCLEOTIDE SEQUENCE</scope>
</reference>
<gene>
    <name evidence="3" type="ORF">MNBD_GAMMA22-1998</name>
</gene>
<protein>
    <submittedName>
        <fullName evidence="3">16S rRNA (Guanine(966)-N(2))-methyltransferase</fullName>
        <ecNumber evidence="3">2.1.1.171</ecNumber>
    </submittedName>
</protein>
<dbReference type="GO" id="GO:0052913">
    <property type="term" value="F:16S rRNA (guanine(966)-N(2))-methyltransferase activity"/>
    <property type="evidence" value="ECO:0007669"/>
    <property type="project" value="UniProtKB-EC"/>
</dbReference>
<keyword evidence="2 3" id="KW-0808">Transferase</keyword>
<dbReference type="NCBIfam" id="TIGR00095">
    <property type="entry name" value="16S rRNA (guanine(966)-N(2))-methyltransferase RsmD"/>
    <property type="match status" value="1"/>
</dbReference>
<dbReference type="PANTHER" id="PTHR43542">
    <property type="entry name" value="METHYLTRANSFERASE"/>
    <property type="match status" value="1"/>
</dbReference>
<dbReference type="AlphaFoldDB" id="A0A3B1AQA2"/>
<sequence>MNNSVTAASQVRIIAGRWRARKISFATHLSIRPTPDRVRETVFNWLAPYVINSRCLDLFAGSGVLGFEALSRGASEMVFVDSEKTIITQLRAQHQILNIDAESTISRVEYLHTDANAYLSTQQNAYDVIFLDPPYQKNKIPVIIEQLIKNALLNNNGIIYIEMAKDEIFPELPNDWKLIKHKIMSQVACYLIQVSK</sequence>
<dbReference type="PIRSF" id="PIRSF004553">
    <property type="entry name" value="CHP00095"/>
    <property type="match status" value="1"/>
</dbReference>
<dbReference type="EC" id="2.1.1.171" evidence="3"/>
<proteinExistence type="predicted"/>